<evidence type="ECO:0000259" key="2">
    <source>
        <dbReference type="Pfam" id="PF20789"/>
    </source>
</evidence>
<feature type="domain" description="Acyl-CoA thioesterase-like C-terminal" evidence="2">
    <location>
        <begin position="172"/>
        <end position="296"/>
    </location>
</feature>
<gene>
    <name evidence="3" type="ORF">TSTA_010200</name>
</gene>
<reference evidence="4" key="1">
    <citation type="journal article" date="2015" name="Genome Announc.">
        <title>Genome sequence of the AIDS-associated pathogen Penicillium marneffei (ATCC18224) and its near taxonomic relative Talaromyces stipitatus (ATCC10500).</title>
        <authorList>
            <person name="Nierman W.C."/>
            <person name="Fedorova-Abrams N.D."/>
            <person name="Andrianopoulos A."/>
        </authorList>
    </citation>
    <scope>NUCLEOTIDE SEQUENCE [LARGE SCALE GENOMIC DNA]</scope>
    <source>
        <strain evidence="4">ATCC 10500 / CBS 375.48 / QM 6759 / NRRL 1006</strain>
    </source>
</reference>
<dbReference type="Pfam" id="PF13622">
    <property type="entry name" value="4HBT_3"/>
    <property type="match status" value="1"/>
</dbReference>
<evidence type="ECO:0000259" key="1">
    <source>
        <dbReference type="Pfam" id="PF13622"/>
    </source>
</evidence>
<organism evidence="3 4">
    <name type="scientific">Talaromyces stipitatus (strain ATCC 10500 / CBS 375.48 / QM 6759 / NRRL 1006)</name>
    <name type="common">Penicillium stipitatum</name>
    <dbReference type="NCBI Taxonomy" id="441959"/>
    <lineage>
        <taxon>Eukaryota</taxon>
        <taxon>Fungi</taxon>
        <taxon>Dikarya</taxon>
        <taxon>Ascomycota</taxon>
        <taxon>Pezizomycotina</taxon>
        <taxon>Eurotiomycetes</taxon>
        <taxon>Eurotiomycetidae</taxon>
        <taxon>Eurotiales</taxon>
        <taxon>Trichocomaceae</taxon>
        <taxon>Talaromyces</taxon>
        <taxon>Talaromyces sect. Talaromyces</taxon>
    </lineage>
</organism>
<dbReference type="EMBL" id="EQ962656">
    <property type="protein sequence ID" value="EED15902.1"/>
    <property type="molecule type" value="Genomic_DNA"/>
</dbReference>
<dbReference type="InterPro" id="IPR052389">
    <property type="entry name" value="Sec_Metab_Biosynth-Assoc"/>
</dbReference>
<name>B8MG35_TALSN</name>
<evidence type="ECO:0000313" key="3">
    <source>
        <dbReference type="EMBL" id="EED15902.1"/>
    </source>
</evidence>
<dbReference type="InterPro" id="IPR029069">
    <property type="entry name" value="HotDog_dom_sf"/>
</dbReference>
<dbReference type="eggNOG" id="ENOG502SU3R">
    <property type="taxonomic scope" value="Eukaryota"/>
</dbReference>
<protein>
    <recommendedName>
        <fullName evidence="5">Thioesterase family protein</fullName>
    </recommendedName>
</protein>
<feature type="domain" description="Acyl-CoA thioesterase-like N-terminal HotDog" evidence="1">
    <location>
        <begin position="34"/>
        <end position="123"/>
    </location>
</feature>
<dbReference type="Pfam" id="PF20789">
    <property type="entry name" value="4HBT_3C"/>
    <property type="match status" value="1"/>
</dbReference>
<dbReference type="AlphaFoldDB" id="B8MG35"/>
<dbReference type="OrthoDB" id="2532955at2759"/>
<dbReference type="STRING" id="441959.B8MG35"/>
<dbReference type="InParanoid" id="B8MG35"/>
<dbReference type="CDD" id="cd03440">
    <property type="entry name" value="hot_dog"/>
    <property type="match status" value="1"/>
</dbReference>
<keyword evidence="4" id="KW-1185">Reference proteome</keyword>
<evidence type="ECO:0008006" key="5">
    <source>
        <dbReference type="Google" id="ProtNLM"/>
    </source>
</evidence>
<sequence>MANTNVNRQITSFADATRVTPVPGTDDQFEATIHWDWCGGLHAHGGFTLSLVFSAVRTFFLRKYPSTPQPDPIHSNIHFIQPAPRGRVVLTVTELSHGKRYSTVEVKIRDPAGSICTSATVIQGNLATEDGPSIAAVPPVMTLDEIPDRERDCNQSIPIPLLVKLMPVIRKMRVLKRKEAETQFWSRKGAAGLNTKETWVRWEDPNQKLDVISLGVVCDNFLPAPLNYDPTMADLSKYVFPTMCMSVEIKKDPKDAEWLFLETVCHKVQNGRFDTDVRVLDENGDLVALSKHVSVMAEMKRTKASKITVGDEFSKL</sequence>
<dbReference type="Proteomes" id="UP000001745">
    <property type="component" value="Unassembled WGS sequence"/>
</dbReference>
<evidence type="ECO:0000313" key="4">
    <source>
        <dbReference type="Proteomes" id="UP000001745"/>
    </source>
</evidence>
<dbReference type="SUPFAM" id="SSF54637">
    <property type="entry name" value="Thioesterase/thiol ester dehydrase-isomerase"/>
    <property type="match status" value="2"/>
</dbReference>
<dbReference type="InterPro" id="IPR049449">
    <property type="entry name" value="TesB_ACOT8-like_N"/>
</dbReference>
<accession>B8MG35</accession>
<dbReference type="VEuPathDB" id="FungiDB:TSTA_010200"/>
<dbReference type="Gene3D" id="2.40.160.210">
    <property type="entry name" value="Acyl-CoA thioesterase, double hotdog domain"/>
    <property type="match status" value="1"/>
</dbReference>
<dbReference type="PhylomeDB" id="B8MG35"/>
<dbReference type="GeneID" id="8102816"/>
<dbReference type="PANTHER" id="PTHR38110">
    <property type="entry name" value="CHROMOSOME 23, WHOLE GENOME SHOTGUN SEQUENCE"/>
    <property type="match status" value="1"/>
</dbReference>
<proteinExistence type="predicted"/>
<dbReference type="InterPro" id="IPR049450">
    <property type="entry name" value="ACOT8-like_C"/>
</dbReference>
<dbReference type="HOGENOM" id="CLU_064522_0_0_1"/>
<dbReference type="InterPro" id="IPR042171">
    <property type="entry name" value="Acyl-CoA_hotdog"/>
</dbReference>
<dbReference type="PANTHER" id="PTHR38110:SF4">
    <property type="entry name" value="THIOESTERASE-LIKE SUPERFAMILY-DOMAIN-CONTAINING PROTEIN"/>
    <property type="match status" value="1"/>
</dbReference>
<dbReference type="OMA" id="WVMIRSN"/>
<dbReference type="RefSeq" id="XP_002483136.1">
    <property type="nucleotide sequence ID" value="XM_002483091.1"/>
</dbReference>